<comment type="caution">
    <text evidence="8">The sequence shown here is derived from an EMBL/GenBank/DDBJ whole genome shotgun (WGS) entry which is preliminary data.</text>
</comment>
<dbReference type="CDD" id="cd09086">
    <property type="entry name" value="ExoIII-like_AP-endo"/>
    <property type="match status" value="1"/>
</dbReference>
<proteinExistence type="inferred from homology"/>
<dbReference type="SUPFAM" id="SSF56219">
    <property type="entry name" value="DNase I-like"/>
    <property type="match status" value="1"/>
</dbReference>
<dbReference type="PANTHER" id="PTHR43250:SF2">
    <property type="entry name" value="EXODEOXYRIBONUCLEASE III"/>
    <property type="match status" value="1"/>
</dbReference>
<dbReference type="InterPro" id="IPR037493">
    <property type="entry name" value="ExoIII-like"/>
</dbReference>
<evidence type="ECO:0000259" key="7">
    <source>
        <dbReference type="Pfam" id="PF03372"/>
    </source>
</evidence>
<dbReference type="RefSeq" id="WP_273601282.1">
    <property type="nucleotide sequence ID" value="NZ_JAQQXT010000010.1"/>
</dbReference>
<dbReference type="Proteomes" id="UP001221189">
    <property type="component" value="Unassembled WGS sequence"/>
</dbReference>
<reference evidence="8 9" key="1">
    <citation type="submission" date="2022-10" db="EMBL/GenBank/DDBJ databases">
        <title>Paucibacter sp. hw1 Genome sequencing.</title>
        <authorList>
            <person name="Park S."/>
        </authorList>
    </citation>
    <scope>NUCLEOTIDE SEQUENCE [LARGE SCALE GENOMIC DNA]</scope>
    <source>
        <strain evidence="9">hw1</strain>
    </source>
</reference>
<dbReference type="InterPro" id="IPR036691">
    <property type="entry name" value="Endo/exonu/phosph_ase_sf"/>
</dbReference>
<dbReference type="PROSITE" id="PS51435">
    <property type="entry name" value="AP_NUCLEASE_F1_4"/>
    <property type="match status" value="1"/>
</dbReference>
<dbReference type="PANTHER" id="PTHR43250">
    <property type="entry name" value="EXODEOXYRIBONUCLEASE III"/>
    <property type="match status" value="1"/>
</dbReference>
<dbReference type="NCBIfam" id="TIGR00633">
    <property type="entry name" value="xth"/>
    <property type="match status" value="1"/>
</dbReference>
<dbReference type="EMBL" id="JAQQXT010000010">
    <property type="protein sequence ID" value="MDC8773104.1"/>
    <property type="molecule type" value="Genomic_DNA"/>
</dbReference>
<keyword evidence="6" id="KW-0460">Magnesium</keyword>
<dbReference type="EC" id="3.1.11.2" evidence="8"/>
<name>A0ABT5KHV2_9BURK</name>
<evidence type="ECO:0000256" key="5">
    <source>
        <dbReference type="ARBA" id="ARBA00022801"/>
    </source>
</evidence>
<dbReference type="GO" id="GO:0008311">
    <property type="term" value="F:double-stranded DNA 3'-5' DNA exonuclease activity"/>
    <property type="evidence" value="ECO:0007669"/>
    <property type="project" value="UniProtKB-EC"/>
</dbReference>
<dbReference type="InterPro" id="IPR020848">
    <property type="entry name" value="AP_endonuclease_F1_CS"/>
</dbReference>
<dbReference type="InterPro" id="IPR004808">
    <property type="entry name" value="AP_endonuc_1"/>
</dbReference>
<evidence type="ECO:0000256" key="4">
    <source>
        <dbReference type="ARBA" id="ARBA00022723"/>
    </source>
</evidence>
<evidence type="ECO:0000313" key="8">
    <source>
        <dbReference type="EMBL" id="MDC8773104.1"/>
    </source>
</evidence>
<evidence type="ECO:0000256" key="2">
    <source>
        <dbReference type="ARBA" id="ARBA00001946"/>
    </source>
</evidence>
<accession>A0ABT5KHV2</accession>
<keyword evidence="9" id="KW-1185">Reference proteome</keyword>
<comment type="similarity">
    <text evidence="3">Belongs to the DNA repair enzymes AP/ExoA family.</text>
</comment>
<organism evidence="8 9">
    <name type="scientific">Roseateles albus</name>
    <dbReference type="NCBI Taxonomy" id="2987525"/>
    <lineage>
        <taxon>Bacteria</taxon>
        <taxon>Pseudomonadati</taxon>
        <taxon>Pseudomonadota</taxon>
        <taxon>Betaproteobacteria</taxon>
        <taxon>Burkholderiales</taxon>
        <taxon>Sphaerotilaceae</taxon>
        <taxon>Roseateles</taxon>
    </lineage>
</organism>
<dbReference type="InterPro" id="IPR005135">
    <property type="entry name" value="Endo/exonuclease/phosphatase"/>
</dbReference>
<keyword evidence="5 8" id="KW-0378">Hydrolase</keyword>
<dbReference type="Gene3D" id="3.60.10.10">
    <property type="entry name" value="Endonuclease/exonuclease/phosphatase"/>
    <property type="match status" value="1"/>
</dbReference>
<protein>
    <submittedName>
        <fullName evidence="8">Exodeoxyribonuclease III</fullName>
        <ecNumber evidence="8">3.1.11.2</ecNumber>
    </submittedName>
</protein>
<dbReference type="Pfam" id="PF03372">
    <property type="entry name" value="Exo_endo_phos"/>
    <property type="match status" value="1"/>
</dbReference>
<feature type="domain" description="Endonuclease/exonuclease/phosphatase" evidence="7">
    <location>
        <begin position="4"/>
        <end position="247"/>
    </location>
</feature>
<evidence type="ECO:0000256" key="1">
    <source>
        <dbReference type="ARBA" id="ARBA00001936"/>
    </source>
</evidence>
<sequence length="255" mass="28701">MKLATWNVNSLNVRLPQMLDWLQANPVDVLVLQETKLTDDKFPAAEIEAAGYQVQWFGQKTYNGVALLSRGEAATDVIKNLPGFDDPQARVIAGTVKGVRCIGAYFPNGQAPDSDKFVYKMAWLEALQRFVAAELQSHEKLVLMGDFNIAPTDADVYDPIAWAGQIHCTPQERAHFQALQAQGLSDAFRLFEQAPKSWSWWDYRNLAFRKNQGLRIDHILVSQALKNDVRACVIDKLPRKNERPSDHAPVIIELA</sequence>
<gene>
    <name evidence="8" type="primary">xth</name>
    <name evidence="8" type="ORF">PRZ03_16070</name>
</gene>
<comment type="cofactor">
    <cofactor evidence="2">
        <name>Mg(2+)</name>
        <dbReference type="ChEBI" id="CHEBI:18420"/>
    </cofactor>
</comment>
<dbReference type="NCBIfam" id="TIGR00195">
    <property type="entry name" value="exoDNase_III"/>
    <property type="match status" value="1"/>
</dbReference>
<evidence type="ECO:0000256" key="3">
    <source>
        <dbReference type="ARBA" id="ARBA00007092"/>
    </source>
</evidence>
<dbReference type="PROSITE" id="PS00728">
    <property type="entry name" value="AP_NUCLEASE_F1_3"/>
    <property type="match status" value="1"/>
</dbReference>
<comment type="cofactor">
    <cofactor evidence="1">
        <name>Mn(2+)</name>
        <dbReference type="ChEBI" id="CHEBI:29035"/>
    </cofactor>
</comment>
<evidence type="ECO:0000256" key="6">
    <source>
        <dbReference type="ARBA" id="ARBA00022842"/>
    </source>
</evidence>
<evidence type="ECO:0000313" key="9">
    <source>
        <dbReference type="Proteomes" id="UP001221189"/>
    </source>
</evidence>
<keyword evidence="4" id="KW-0479">Metal-binding</keyword>